<organism evidence="1 2">
    <name type="scientific">Zophobihabitans entericus</name>
    <dbReference type="NCBI Taxonomy" id="1635327"/>
    <lineage>
        <taxon>Bacteria</taxon>
        <taxon>Pseudomonadati</taxon>
        <taxon>Pseudomonadota</taxon>
        <taxon>Gammaproteobacteria</taxon>
        <taxon>Orbales</taxon>
        <taxon>Orbaceae</taxon>
        <taxon>Zophobihabitans</taxon>
    </lineage>
</organism>
<accession>A0A6G9IBM0</accession>
<name>A0A6G9IBM0_9GAMM</name>
<evidence type="ECO:0000313" key="1">
    <source>
        <dbReference type="EMBL" id="QIQ21219.1"/>
    </source>
</evidence>
<reference evidence="1 2" key="1">
    <citation type="submission" date="2020-03" db="EMBL/GenBank/DDBJ databases">
        <title>Complete genome sequence of Orbus sp. IPMB12 (BCRC 80908).</title>
        <authorList>
            <person name="Lo W.-S."/>
            <person name="Chang T.-H."/>
            <person name="Kuo C.-H."/>
        </authorList>
    </citation>
    <scope>NUCLEOTIDE SEQUENCE [LARGE SCALE GENOMIC DNA]</scope>
    <source>
        <strain evidence="1 2">IPMB12</strain>
    </source>
</reference>
<gene>
    <name evidence="1" type="ORF">IPMB12_05700</name>
</gene>
<dbReference type="EMBL" id="CP050253">
    <property type="protein sequence ID" value="QIQ21219.1"/>
    <property type="molecule type" value="Genomic_DNA"/>
</dbReference>
<sequence>MVIPSFEQIMSWLDEAGIGYYQCEHCQALHIKHIQSLNDVYDAKIDFIDDILYYTLIAEVRPSAVPTLMTELSQINAASPIIKAYLDIQDDSSPKLVLLHSVNCGEGLSVNQFSLFLLRVEEDALQVINEVKNCDLLAYVDQDNNDNLSGKDLSTYH</sequence>
<dbReference type="AlphaFoldDB" id="A0A6G9IBM0"/>
<dbReference type="RefSeq" id="WP_166915797.1">
    <property type="nucleotide sequence ID" value="NZ_CP050253.1"/>
</dbReference>
<dbReference type="Proteomes" id="UP000501168">
    <property type="component" value="Chromosome"/>
</dbReference>
<proteinExistence type="predicted"/>
<dbReference type="Pfam" id="PF10722">
    <property type="entry name" value="YbjN"/>
    <property type="match status" value="1"/>
</dbReference>
<keyword evidence="2" id="KW-1185">Reference proteome</keyword>
<dbReference type="InterPro" id="IPR019660">
    <property type="entry name" value="Put_sensory_transdc_reg_YbjN"/>
</dbReference>
<dbReference type="FunCoup" id="A0A6G9IBM0">
    <property type="interactions" value="42"/>
</dbReference>
<dbReference type="InParanoid" id="A0A6G9IBM0"/>
<evidence type="ECO:0000313" key="2">
    <source>
        <dbReference type="Proteomes" id="UP000501168"/>
    </source>
</evidence>
<protein>
    <submittedName>
        <fullName evidence="1">YbjN domain-containing protein</fullName>
    </submittedName>
</protein>
<dbReference type="KEGG" id="orb:IPMB12_05700"/>